<comment type="caution">
    <text evidence="2">The sequence shown here is derived from an EMBL/GenBank/DDBJ whole genome shotgun (WGS) entry which is preliminary data.</text>
</comment>
<evidence type="ECO:0000313" key="3">
    <source>
        <dbReference type="Proteomes" id="UP001519460"/>
    </source>
</evidence>
<sequence>MNTLAPPGPIDSVPQACSAKDGGDHTKHARHLCSGSWAFCQESNISFLLRPLAPTGNFRTKRLDFDTEGPVTQTFHRHRQSRLKPSPPPPSPPPPPLYSSRRFNSAQKCFGKSNESIWALPHPFVFKDKRIVVWVSLATTRLILKAKPLAMARYGVIKLA</sequence>
<keyword evidence="3" id="KW-1185">Reference proteome</keyword>
<proteinExistence type="predicted"/>
<accession>A0ABD0KB09</accession>
<name>A0ABD0KB09_9CAEN</name>
<dbReference type="Proteomes" id="UP001519460">
    <property type="component" value="Unassembled WGS sequence"/>
</dbReference>
<feature type="region of interest" description="Disordered" evidence="1">
    <location>
        <begin position="1"/>
        <end position="25"/>
    </location>
</feature>
<feature type="compositionally biased region" description="Pro residues" evidence="1">
    <location>
        <begin position="85"/>
        <end position="97"/>
    </location>
</feature>
<evidence type="ECO:0000256" key="1">
    <source>
        <dbReference type="SAM" id="MobiDB-lite"/>
    </source>
</evidence>
<feature type="region of interest" description="Disordered" evidence="1">
    <location>
        <begin position="66"/>
        <end position="98"/>
    </location>
</feature>
<dbReference type="EMBL" id="JACVVK020000213">
    <property type="protein sequence ID" value="KAK7484252.1"/>
    <property type="molecule type" value="Genomic_DNA"/>
</dbReference>
<protein>
    <submittedName>
        <fullName evidence="2">Uncharacterized protein</fullName>
    </submittedName>
</protein>
<reference evidence="2 3" key="1">
    <citation type="journal article" date="2023" name="Sci. Data">
        <title>Genome assembly of the Korean intertidal mud-creeper Batillaria attramentaria.</title>
        <authorList>
            <person name="Patra A.K."/>
            <person name="Ho P.T."/>
            <person name="Jun S."/>
            <person name="Lee S.J."/>
            <person name="Kim Y."/>
            <person name="Won Y.J."/>
        </authorList>
    </citation>
    <scope>NUCLEOTIDE SEQUENCE [LARGE SCALE GENOMIC DNA]</scope>
    <source>
        <strain evidence="2">Wonlab-2016</strain>
    </source>
</reference>
<evidence type="ECO:0000313" key="2">
    <source>
        <dbReference type="EMBL" id="KAK7484252.1"/>
    </source>
</evidence>
<dbReference type="AlphaFoldDB" id="A0ABD0KB09"/>
<organism evidence="2 3">
    <name type="scientific">Batillaria attramentaria</name>
    <dbReference type="NCBI Taxonomy" id="370345"/>
    <lineage>
        <taxon>Eukaryota</taxon>
        <taxon>Metazoa</taxon>
        <taxon>Spiralia</taxon>
        <taxon>Lophotrochozoa</taxon>
        <taxon>Mollusca</taxon>
        <taxon>Gastropoda</taxon>
        <taxon>Caenogastropoda</taxon>
        <taxon>Sorbeoconcha</taxon>
        <taxon>Cerithioidea</taxon>
        <taxon>Batillariidae</taxon>
        <taxon>Batillaria</taxon>
    </lineage>
</organism>
<gene>
    <name evidence="2" type="ORF">BaRGS_00024501</name>
</gene>